<dbReference type="CDD" id="cd00293">
    <property type="entry name" value="USP-like"/>
    <property type="match status" value="1"/>
</dbReference>
<evidence type="ECO:0000256" key="2">
    <source>
        <dbReference type="ARBA" id="ARBA00008791"/>
    </source>
</evidence>
<protein>
    <submittedName>
        <fullName evidence="6">Universal stress protein</fullName>
    </submittedName>
</protein>
<dbReference type="PANTHER" id="PTHR47892">
    <property type="entry name" value="UNIVERSAL STRESS PROTEIN E"/>
    <property type="match status" value="1"/>
</dbReference>
<proteinExistence type="inferred from homology"/>
<evidence type="ECO:0000256" key="1">
    <source>
        <dbReference type="ARBA" id="ARBA00004496"/>
    </source>
</evidence>
<feature type="domain" description="UspA" evidence="5">
    <location>
        <begin position="3"/>
        <end position="142"/>
    </location>
</feature>
<evidence type="ECO:0000256" key="3">
    <source>
        <dbReference type="ARBA" id="ARBA00022490"/>
    </source>
</evidence>
<comment type="similarity">
    <text evidence="2">Belongs to the universal stress protein A family.</text>
</comment>
<name>A0ABY5GPZ6_9GAMM</name>
<dbReference type="PANTHER" id="PTHR47892:SF1">
    <property type="entry name" value="UNIVERSAL STRESS PROTEIN E"/>
    <property type="match status" value="1"/>
</dbReference>
<gene>
    <name evidence="6" type="ORF">NNL38_19885</name>
</gene>
<dbReference type="EMBL" id="CP101509">
    <property type="protein sequence ID" value="UTV30821.1"/>
    <property type="molecule type" value="Genomic_DNA"/>
</dbReference>
<keyword evidence="7" id="KW-1185">Reference proteome</keyword>
<dbReference type="RefSeq" id="WP_255392189.1">
    <property type="nucleotide sequence ID" value="NZ_CP101509.1"/>
</dbReference>
<evidence type="ECO:0000313" key="7">
    <source>
        <dbReference type="Proteomes" id="UP001057998"/>
    </source>
</evidence>
<dbReference type="Pfam" id="PF00582">
    <property type="entry name" value="Usp"/>
    <property type="match status" value="2"/>
</dbReference>
<dbReference type="InterPro" id="IPR006016">
    <property type="entry name" value="UspA"/>
</dbReference>
<evidence type="ECO:0000256" key="4">
    <source>
        <dbReference type="ARBA" id="ARBA00037131"/>
    </source>
</evidence>
<accession>A0ABY5GPZ6</accession>
<dbReference type="Proteomes" id="UP001057998">
    <property type="component" value="Chromosome 2"/>
</dbReference>
<reference evidence="6" key="1">
    <citation type="submission" date="2022-07" db="EMBL/GenBank/DDBJ databases">
        <title>Genome sequencing of Photobacterium atrarenae GJH2-4.</title>
        <authorList>
            <person name="Park S.-J."/>
        </authorList>
    </citation>
    <scope>NUCLEOTIDE SEQUENCE</scope>
    <source>
        <strain evidence="6">GJH2-4</strain>
    </source>
</reference>
<feature type="domain" description="UspA" evidence="5">
    <location>
        <begin position="152"/>
        <end position="300"/>
    </location>
</feature>
<comment type="function">
    <text evidence="4">Required for resistance to DNA-damaging agents.</text>
</comment>
<organism evidence="6 7">
    <name type="scientific">Photobacterium atrarenae</name>
    <dbReference type="NCBI Taxonomy" id="865757"/>
    <lineage>
        <taxon>Bacteria</taxon>
        <taxon>Pseudomonadati</taxon>
        <taxon>Pseudomonadota</taxon>
        <taxon>Gammaproteobacteria</taxon>
        <taxon>Vibrionales</taxon>
        <taxon>Vibrionaceae</taxon>
        <taxon>Photobacterium</taxon>
    </lineage>
</organism>
<evidence type="ECO:0000313" key="6">
    <source>
        <dbReference type="EMBL" id="UTV30821.1"/>
    </source>
</evidence>
<evidence type="ECO:0000259" key="5">
    <source>
        <dbReference type="Pfam" id="PF00582"/>
    </source>
</evidence>
<dbReference type="Gene3D" id="3.40.50.12370">
    <property type="match status" value="1"/>
</dbReference>
<sequence length="313" mass="35073">MSFRHLLLPIAPEQQLEKSFQEVLQFANAHSAQVTLLTVVDELEKFQELSQYTGTTLGLLDKATQYYHESLKQHVQSFRSSYPEVKFSTLIRVGVPFIEIIKAAHEVQASLIVIDTHRQNKAEACQQGSTTRHLMRKSALPIWSSSMEPMAIRRVGVAVDVASQDQTAFNEKVVSLSLEFCALTGAELILLHAWRLDTEGFLRKWSGYNHLDVALVAKQMRDDRAARLKSLLAPYAHTPVKQQIMLLEGEARAVIPQFVEQQALDMVIMGSLSRTGIAGFLIGNTAESMLDQLRCSVMTLKPDAFHSPVLSRK</sequence>
<comment type="subcellular location">
    <subcellularLocation>
        <location evidence="1">Cytoplasm</location>
    </subcellularLocation>
</comment>
<keyword evidence="3" id="KW-0963">Cytoplasm</keyword>
<dbReference type="SUPFAM" id="SSF52402">
    <property type="entry name" value="Adenine nucleotide alpha hydrolases-like"/>
    <property type="match status" value="2"/>
</dbReference>